<evidence type="ECO:0000256" key="3">
    <source>
        <dbReference type="ARBA" id="ARBA00022801"/>
    </source>
</evidence>
<feature type="compositionally biased region" description="Low complexity" evidence="6">
    <location>
        <begin position="1974"/>
        <end position="1983"/>
    </location>
</feature>
<keyword evidence="9" id="KW-1185">Reference proteome</keyword>
<dbReference type="RefSeq" id="XP_064660609.1">
    <property type="nucleotide sequence ID" value="XM_064800658.1"/>
</dbReference>
<dbReference type="Proteomes" id="UP001337655">
    <property type="component" value="Unassembled WGS sequence"/>
</dbReference>
<dbReference type="InterPro" id="IPR030397">
    <property type="entry name" value="SEPARIN_core_dom"/>
</dbReference>
<keyword evidence="5" id="KW-0175">Coiled coil</keyword>
<evidence type="ECO:0000256" key="4">
    <source>
        <dbReference type="ARBA" id="ARBA00022829"/>
    </source>
</evidence>
<evidence type="ECO:0000259" key="7">
    <source>
        <dbReference type="PROSITE" id="PS51700"/>
    </source>
</evidence>
<dbReference type="GO" id="GO:0072686">
    <property type="term" value="C:mitotic spindle"/>
    <property type="evidence" value="ECO:0007669"/>
    <property type="project" value="TreeGrafter"/>
</dbReference>
<evidence type="ECO:0000256" key="5">
    <source>
        <dbReference type="SAM" id="Coils"/>
    </source>
</evidence>
<dbReference type="PROSITE" id="PS51700">
    <property type="entry name" value="SEPARIN"/>
    <property type="match status" value="1"/>
</dbReference>
<evidence type="ECO:0000256" key="6">
    <source>
        <dbReference type="SAM" id="MobiDB-lite"/>
    </source>
</evidence>
<dbReference type="GO" id="GO:0051307">
    <property type="term" value="P:meiotic chromosome separation"/>
    <property type="evidence" value="ECO:0007669"/>
    <property type="project" value="TreeGrafter"/>
</dbReference>
<dbReference type="InterPro" id="IPR005314">
    <property type="entry name" value="Peptidase_C50"/>
</dbReference>
<evidence type="ECO:0000256" key="1">
    <source>
        <dbReference type="ARBA" id="ARBA00000451"/>
    </source>
</evidence>
<organism evidence="8 9">
    <name type="scientific">Saxophila tyrrhenica</name>
    <dbReference type="NCBI Taxonomy" id="1690608"/>
    <lineage>
        <taxon>Eukaryota</taxon>
        <taxon>Fungi</taxon>
        <taxon>Dikarya</taxon>
        <taxon>Ascomycota</taxon>
        <taxon>Pezizomycotina</taxon>
        <taxon>Dothideomycetes</taxon>
        <taxon>Dothideomycetidae</taxon>
        <taxon>Mycosphaerellales</taxon>
        <taxon>Extremaceae</taxon>
        <taxon>Saxophila</taxon>
    </lineage>
</organism>
<dbReference type="GO" id="GO:0044732">
    <property type="term" value="C:mitotic spindle pole body"/>
    <property type="evidence" value="ECO:0007669"/>
    <property type="project" value="TreeGrafter"/>
</dbReference>
<gene>
    <name evidence="8" type="primary">ESP1</name>
    <name evidence="8" type="ORF">LTR77_003401</name>
</gene>
<feature type="domain" description="Peptidase C50" evidence="7">
    <location>
        <begin position="1778"/>
        <end position="1879"/>
    </location>
</feature>
<dbReference type="Pfam" id="PF03568">
    <property type="entry name" value="Separin_C"/>
    <property type="match status" value="1"/>
</dbReference>
<dbReference type="GO" id="GO:0006508">
    <property type="term" value="P:proteolysis"/>
    <property type="evidence" value="ECO:0007669"/>
    <property type="project" value="InterPro"/>
</dbReference>
<proteinExistence type="predicted"/>
<keyword evidence="3 8" id="KW-0378">Hydrolase</keyword>
<dbReference type="EC" id="3.4.22.49" evidence="2"/>
<feature type="region of interest" description="Disordered" evidence="6">
    <location>
        <begin position="1193"/>
        <end position="1233"/>
    </location>
</feature>
<feature type="region of interest" description="Disordered" evidence="6">
    <location>
        <begin position="1953"/>
        <end position="1992"/>
    </location>
</feature>
<dbReference type="GO" id="GO:0005737">
    <property type="term" value="C:cytoplasm"/>
    <property type="evidence" value="ECO:0007669"/>
    <property type="project" value="TreeGrafter"/>
</dbReference>
<accession>A0AAV9PDK5</accession>
<comment type="catalytic activity">
    <reaction evidence="1">
        <text>All bonds known to be hydrolyzed by this endopeptidase have arginine in P1 and an acidic residue in P4. P6 is often occupied by an acidic residue or by a hydroxy-amino-acid residue, the phosphorylation of which enhances cleavage.</text>
        <dbReference type="EC" id="3.4.22.49"/>
    </reaction>
</comment>
<evidence type="ECO:0000313" key="8">
    <source>
        <dbReference type="EMBL" id="KAK5171765.1"/>
    </source>
</evidence>
<evidence type="ECO:0000256" key="2">
    <source>
        <dbReference type="ARBA" id="ARBA00012489"/>
    </source>
</evidence>
<feature type="region of interest" description="Disordered" evidence="6">
    <location>
        <begin position="1332"/>
        <end position="1355"/>
    </location>
</feature>
<feature type="region of interest" description="Disordered" evidence="6">
    <location>
        <begin position="989"/>
        <end position="1010"/>
    </location>
</feature>
<dbReference type="EMBL" id="JAVRRT010000005">
    <property type="protein sequence ID" value="KAK5171765.1"/>
    <property type="molecule type" value="Genomic_DNA"/>
</dbReference>
<protein>
    <recommendedName>
        <fullName evidence="2">separase</fullName>
        <ecNumber evidence="2">3.4.22.49</ecNumber>
    </recommendedName>
</protein>
<feature type="region of interest" description="Disordered" evidence="6">
    <location>
        <begin position="120"/>
        <end position="157"/>
    </location>
</feature>
<comment type="caution">
    <text evidence="8">The sequence shown here is derived from an EMBL/GenBank/DDBJ whole genome shotgun (WGS) entry which is preliminary data.</text>
</comment>
<dbReference type="GO" id="GO:0004197">
    <property type="term" value="F:cysteine-type endopeptidase activity"/>
    <property type="evidence" value="ECO:0007669"/>
    <property type="project" value="InterPro"/>
</dbReference>
<name>A0AAV9PDK5_9PEZI</name>
<sequence>MGASTIPECVRKDFEAGTASTRSVATLQTLLGLVDATPGAATRDPIGPRAGSKTDTIPVRNGRAPPGKPKPARPVPASEERTKGLSGREKYALATETINTCLKLLNDTLRSSKAAAESKHSVKAFQSPASRPKKPLQPVSGNITPAPSPPKRRKASEASIAQIASPAEVDRKENARALANCARLSTAYLRSVDTKALGVRPLPKFQMESGMLALSNSLVGLGMYDLAVNELSLVKRSLEHTQRPPGGKVDVKVAETAKQPLVSLLQLALPNDALLEDDAISLALSYYQTALKLLSSQRRPRGIERIPEYLSLEGPNGYIAVLRRQSTLDGNATKVNKSLENIASVLLGICPSVASAGDEAAVDVRASPSPEAVFKVQTLALQIRAIVLNSSGQYNEVERELIGPLAKCMTAFARRFRGDAVTASDVMVESYKKITSGLPTRTGLPLYSIHSQLYHHADKAELYEDALQWAEQLANDCQELEANHARHIAAVAGKAAIEAHLRLPDARISMEKAARLLAGKINGGSREYETLVRSLARLTLLRSAPLCSQQLLAAAARFAQRYARSYPDSCIHDLQSIMDSALRSSKTSDDMLSWISLDAATIYIQAGVLRAVATCATERPLAEAWSVDAAAISLSRVLRGLVLKSVRSDGDIKKIPGINEDVLEPAQRGAMLEWQLHYAVELASRTKYHHALRKLLPDLLRVLSSVYDVSTYPIRRARVVFVVLGLHECHQSLLSEQVRQSWCENVPSDLSQLGEDAGLEPYAHDIVARSQVAQLFSKGRPTFEELNPALQSWQNIVDRRADGRAVSGMVDDPVSLQEQLRSIAAYFRMLGDDAATLAVLQLLVRLHRLTSTGSAVSVSSCVELAEQWLRLGYSEHAGSVLAQSETRLQDLKEANLERLHHRLAHAEHLQAMADTEKCATVLDEARSLRKELPPARISTEQSRAFESLHAQAWLVQSKNCLAAGSLHDALAAAKQSVRVLNSVWSSLERMEDGPRQHHRPEAPEPSEASMDGLAQGVSKLDLKAAATKKKQSSVSNLRGAAFWPIVPLIVRSLQHLSDMYAHHGLFIEADHYSERAVSITKSMGSNTLLSRAQSHRSQLLTLAGQLEQAELCLEMNDTSSADQVSLGQVERLCAKATLRRKEGSLEVAFDLYEQAEQVLQKLQSDSHIRELESCLDPSTNGVEHQFQSLALADEKQHGRTDPSSNAHAKGNHGRKIVKQPASATKNAKAPRKACANPQTAAVVMAAHRSPISKLQKLALNNKALVALQLGRGVESKDSWSSSPGLEQSGRVRHQILFRSALDNLDMDVTLNILQESTLSIPTGKIVAGNTNAVSAPRPKQPAQAKANATVKSSRSARPIEEPLDVTSSSIACLLDAARSCLLEELSLSYHLSSTAQTHADFSSLSSVTLLESAISTNQSGDAFQSIQQALHIDVPRVKALQYEQGAVEIERGESKTSDPLAWPKQLCLGAPGQVTAQEFQAEYIDIIPSSWTVVSLCLSEDCSELYAARYHSKQTPLVLKLPFSRHKPDDVDDDAFDFEQGRSELQEIIDLSNYSCNNPGKLDAKGAKTKWWNQRETLDKRLHELLINMENIWFGGFKGLFSQHRSQQDLLERFRKSFDQLLAKHLPSRQSKPRAQYMALDDQILELFIGLGHDDGTIDLEEPLADLLYFVVDLLQFQGERNAYDEIDFDSMVVEVLDTLRAYHEASNSQSETSPHLVLVLDRRLQAFPWESMPCLQESSVSRVGSMLSLRQSLLAMRARREAKAMQGETQDCYVVERKSGTYILNPSSDLTGTQATLQPALASLSEKGDSSWKAIVNEEPSEQTFSSALMESSMLLYFGHGAGSQYIRPRTIKRLDRCSEVVWLMGCSSGTVQEYGDLEPSAVPLSYLLAGGCTDDSEDIPSRCVAVVATLWDVTDKDIDRFSLAMGEVWGLWPASEQAKLPAKTPRKRQILAAPYTPDQVPKTPKTPKVRKTPAPAKTPARSQSRLRKGGSGKCSLVEAVARSRESCYLRYLNGAAPVVYGIPVYLGD</sequence>
<dbReference type="GeneID" id="89924748"/>
<feature type="compositionally biased region" description="Basic and acidic residues" evidence="6">
    <location>
        <begin position="989"/>
        <end position="1002"/>
    </location>
</feature>
<feature type="compositionally biased region" description="Basic and acidic residues" evidence="6">
    <location>
        <begin position="78"/>
        <end position="88"/>
    </location>
</feature>
<feature type="region of interest" description="Disordered" evidence="6">
    <location>
        <begin position="35"/>
        <end position="88"/>
    </location>
</feature>
<dbReference type="GO" id="GO:0005634">
    <property type="term" value="C:nucleus"/>
    <property type="evidence" value="ECO:0007669"/>
    <property type="project" value="InterPro"/>
</dbReference>
<feature type="coiled-coil region" evidence="5">
    <location>
        <begin position="463"/>
        <end position="490"/>
    </location>
</feature>
<dbReference type="PANTHER" id="PTHR12792:SF0">
    <property type="entry name" value="SEPARIN"/>
    <property type="match status" value="1"/>
</dbReference>
<evidence type="ECO:0000313" key="9">
    <source>
        <dbReference type="Proteomes" id="UP001337655"/>
    </source>
</evidence>
<feature type="compositionally biased region" description="Low complexity" evidence="6">
    <location>
        <begin position="1335"/>
        <end position="1348"/>
    </location>
</feature>
<dbReference type="PANTHER" id="PTHR12792">
    <property type="entry name" value="EXTRA SPINDLE POLES 1-RELATED"/>
    <property type="match status" value="1"/>
</dbReference>
<reference evidence="8 9" key="1">
    <citation type="submission" date="2023-08" db="EMBL/GenBank/DDBJ databases">
        <title>Black Yeasts Isolated from many extreme environments.</title>
        <authorList>
            <person name="Coleine C."/>
            <person name="Stajich J.E."/>
            <person name="Selbmann L."/>
        </authorList>
    </citation>
    <scope>NUCLEOTIDE SEQUENCE [LARGE SCALE GENOMIC DNA]</scope>
    <source>
        <strain evidence="8 9">CCFEE 5935</strain>
    </source>
</reference>
<keyword evidence="4" id="KW-0159">Chromosome partition</keyword>